<dbReference type="GO" id="GO:0016491">
    <property type="term" value="F:oxidoreductase activity"/>
    <property type="evidence" value="ECO:0007669"/>
    <property type="project" value="InterPro"/>
</dbReference>
<reference evidence="2 3" key="1">
    <citation type="submission" date="2018-11" db="EMBL/GenBank/DDBJ databases">
        <title>Sequencing the genomes of 1000 actinobacteria strains.</title>
        <authorList>
            <person name="Klenk H.-P."/>
        </authorList>
    </citation>
    <scope>NUCLEOTIDE SEQUENCE [LARGE SCALE GENOMIC DNA]</scope>
    <source>
        <strain evidence="2 3">DSM 9580</strain>
    </source>
</reference>
<dbReference type="InterPro" id="IPR039261">
    <property type="entry name" value="FNR_nucleotide-bd"/>
</dbReference>
<comment type="caution">
    <text evidence="2">The sequence shown here is derived from an EMBL/GenBank/DDBJ whole genome shotgun (WGS) entry which is preliminary data.</text>
</comment>
<dbReference type="InterPro" id="IPR039374">
    <property type="entry name" value="SIP_fam"/>
</dbReference>
<dbReference type="PANTHER" id="PTHR30157">
    <property type="entry name" value="FERRIC REDUCTASE, NADPH-DEPENDENT"/>
    <property type="match status" value="1"/>
</dbReference>
<dbReference type="SUPFAM" id="SSF63380">
    <property type="entry name" value="Riboflavin synthase domain-like"/>
    <property type="match status" value="1"/>
</dbReference>
<dbReference type="Pfam" id="PF04954">
    <property type="entry name" value="SIP"/>
    <property type="match status" value="1"/>
</dbReference>
<dbReference type="CDD" id="cd06193">
    <property type="entry name" value="siderophore_interacting"/>
    <property type="match status" value="1"/>
</dbReference>
<dbReference type="InterPro" id="IPR013113">
    <property type="entry name" value="SIP_FAD-bd"/>
</dbReference>
<dbReference type="EMBL" id="RKHJ01000001">
    <property type="protein sequence ID" value="ROR67266.1"/>
    <property type="molecule type" value="Genomic_DNA"/>
</dbReference>
<dbReference type="Gene3D" id="3.40.50.80">
    <property type="entry name" value="Nucleotide-binding domain of ferredoxin-NADP reductase (FNR) module"/>
    <property type="match status" value="1"/>
</dbReference>
<evidence type="ECO:0000313" key="3">
    <source>
        <dbReference type="Proteomes" id="UP000275456"/>
    </source>
</evidence>
<protein>
    <submittedName>
        <fullName evidence="2">NADPH-dependent ferric siderophore reductase</fullName>
    </submittedName>
</protein>
<feature type="domain" description="FAD-binding FR-type" evidence="1">
    <location>
        <begin position="12"/>
        <end position="135"/>
    </location>
</feature>
<organism evidence="2 3">
    <name type="scientific">Agrococcus jenensis</name>
    <dbReference type="NCBI Taxonomy" id="46353"/>
    <lineage>
        <taxon>Bacteria</taxon>
        <taxon>Bacillati</taxon>
        <taxon>Actinomycetota</taxon>
        <taxon>Actinomycetes</taxon>
        <taxon>Micrococcales</taxon>
        <taxon>Microbacteriaceae</taxon>
        <taxon>Agrococcus</taxon>
    </lineage>
</organism>
<dbReference type="InterPro" id="IPR017938">
    <property type="entry name" value="Riboflavin_synthase-like_b-brl"/>
</dbReference>
<accession>A0A3N2AW55</accession>
<dbReference type="PROSITE" id="PS51384">
    <property type="entry name" value="FAD_FR"/>
    <property type="match status" value="1"/>
</dbReference>
<dbReference type="OrthoDB" id="9814826at2"/>
<proteinExistence type="predicted"/>
<dbReference type="PANTHER" id="PTHR30157:SF0">
    <property type="entry name" value="NADPH-DEPENDENT FERRIC-CHELATE REDUCTASE"/>
    <property type="match status" value="1"/>
</dbReference>
<dbReference type="AlphaFoldDB" id="A0A3N2AW55"/>
<sequence>MSIPGRAPRPNRPQHVMEVVRTERIAPSLVRVWIGGPGFRTFVPNDFTDAYVKLHFVKPELGLEPPYDLAALRETLAPDDLPVTRTYSVRAVAPDSIALDFVVHGDAGIAGPWAARVQPGERVVFGGPGGAFAPDPAADWHLFAGDESALPAIARAIEALPEHARGIAVLEVRDGSEEIALRHPDGVEVQWLHRGEPSEATIGLLAATVGAIAWPAGRVQVFAHGERESMKAMREQLFTQRGLERSQVSLSGYWALGRTEDRFQAEKREPIGVVLPPA</sequence>
<evidence type="ECO:0000313" key="2">
    <source>
        <dbReference type="EMBL" id="ROR67266.1"/>
    </source>
</evidence>
<dbReference type="RefSeq" id="WP_123698154.1">
    <property type="nucleotide sequence ID" value="NZ_RKHJ01000001.1"/>
</dbReference>
<evidence type="ECO:0000259" key="1">
    <source>
        <dbReference type="PROSITE" id="PS51384"/>
    </source>
</evidence>
<name>A0A3N2AW55_9MICO</name>
<dbReference type="InterPro" id="IPR017927">
    <property type="entry name" value="FAD-bd_FR_type"/>
</dbReference>
<dbReference type="InterPro" id="IPR007037">
    <property type="entry name" value="SIP_rossman_dom"/>
</dbReference>
<dbReference type="Pfam" id="PF08021">
    <property type="entry name" value="FAD_binding_9"/>
    <property type="match status" value="1"/>
</dbReference>
<dbReference type="Gene3D" id="2.40.30.10">
    <property type="entry name" value="Translation factors"/>
    <property type="match status" value="1"/>
</dbReference>
<gene>
    <name evidence="2" type="ORF">EDD26_2676</name>
</gene>
<dbReference type="Proteomes" id="UP000275456">
    <property type="component" value="Unassembled WGS sequence"/>
</dbReference>
<keyword evidence="3" id="KW-1185">Reference proteome</keyword>